<dbReference type="SUPFAM" id="SSF81383">
    <property type="entry name" value="F-box domain"/>
    <property type="match status" value="1"/>
</dbReference>
<gene>
    <name evidence="2" type="ORF">BT96DRAFT_878368</name>
</gene>
<dbReference type="Gene3D" id="1.20.1280.50">
    <property type="match status" value="1"/>
</dbReference>
<dbReference type="OrthoDB" id="2751409at2759"/>
<dbReference type="InterPro" id="IPR036047">
    <property type="entry name" value="F-box-like_dom_sf"/>
</dbReference>
<name>A0A6A4I4P3_9AGAR</name>
<dbReference type="Proteomes" id="UP000799118">
    <property type="component" value="Unassembled WGS sequence"/>
</dbReference>
<dbReference type="PROSITE" id="PS50181">
    <property type="entry name" value="FBOX"/>
    <property type="match status" value="1"/>
</dbReference>
<feature type="non-terminal residue" evidence="2">
    <location>
        <position position="1"/>
    </location>
</feature>
<dbReference type="CDD" id="cd09917">
    <property type="entry name" value="F-box_SF"/>
    <property type="match status" value="1"/>
</dbReference>
<dbReference type="EMBL" id="ML769422">
    <property type="protein sequence ID" value="KAE9403755.1"/>
    <property type="molecule type" value="Genomic_DNA"/>
</dbReference>
<protein>
    <recommendedName>
        <fullName evidence="1">F-box domain-containing protein</fullName>
    </recommendedName>
</protein>
<keyword evidence="3" id="KW-1185">Reference proteome</keyword>
<dbReference type="Pfam" id="PF00646">
    <property type="entry name" value="F-box"/>
    <property type="match status" value="1"/>
</dbReference>
<accession>A0A6A4I4P3</accession>
<evidence type="ECO:0000313" key="2">
    <source>
        <dbReference type="EMBL" id="KAE9403755.1"/>
    </source>
</evidence>
<reference evidence="2" key="1">
    <citation type="journal article" date="2019" name="Environ. Microbiol.">
        <title>Fungal ecological strategies reflected in gene transcription - a case study of two litter decomposers.</title>
        <authorList>
            <person name="Barbi F."/>
            <person name="Kohler A."/>
            <person name="Barry K."/>
            <person name="Baskaran P."/>
            <person name="Daum C."/>
            <person name="Fauchery L."/>
            <person name="Ihrmark K."/>
            <person name="Kuo A."/>
            <person name="LaButti K."/>
            <person name="Lipzen A."/>
            <person name="Morin E."/>
            <person name="Grigoriev I.V."/>
            <person name="Henrissat B."/>
            <person name="Lindahl B."/>
            <person name="Martin F."/>
        </authorList>
    </citation>
    <scope>NUCLEOTIDE SEQUENCE</scope>
    <source>
        <strain evidence="2">JB14</strain>
    </source>
</reference>
<sequence>MNPFQTKYVFRSHRFSDGMNLGSHIYCFDRVRRSNSTCHTAVLLHYQSSSLPPPLMGLSQLPNELIAHILSFCIFHDILCCQRTCKHLNQVIKTSNIQYRILLEIGGLEDNPQCKLPIHDKLQLLQRREAAWSLFQPTFSQETSGPVDHTISVYELSGGMYIISGIARDVINTLRLPSAADEVMQWNHIPVHDSDLLDFGLAMTEHDLLGIITTSSDDDEFDTTVEIRFIQISTGLPHPFSGSPMQFKQPIYIDNLGVGIEIVGDLACLVIRDVSFGHHDRDKVLILNWKRGIVRAELYTDSRRYQSAIFLSPDVLLVTNAQERCLEIWRIPSEGQAVPKTPALILGLPAVNPGFMVSEFACRGAPNPTATAPKDVPFYSSPAQSIVVFHLTISPIDPRVPIPFIFFAHRAIFLRLLSQAKNGTTIPWSEWGKGKNTRWIHARSVPMEWITTTSGQRYAFVSTHAPALNQPIVVLDFNENHVRKVLADKKNQAPPYSGMFETTNDDWRRIWVESVPDTYEKMKVFKEDVAGELPYVAVKSSETHGFHGVLCDDAVRLFPKPLGFSALKALQRIIGIKVSYYYSSLSTEADEISEKPYWT</sequence>
<dbReference type="InterPro" id="IPR001810">
    <property type="entry name" value="F-box_dom"/>
</dbReference>
<organism evidence="2 3">
    <name type="scientific">Gymnopus androsaceus JB14</name>
    <dbReference type="NCBI Taxonomy" id="1447944"/>
    <lineage>
        <taxon>Eukaryota</taxon>
        <taxon>Fungi</taxon>
        <taxon>Dikarya</taxon>
        <taxon>Basidiomycota</taxon>
        <taxon>Agaricomycotina</taxon>
        <taxon>Agaricomycetes</taxon>
        <taxon>Agaricomycetidae</taxon>
        <taxon>Agaricales</taxon>
        <taxon>Marasmiineae</taxon>
        <taxon>Omphalotaceae</taxon>
        <taxon>Gymnopus</taxon>
    </lineage>
</organism>
<proteinExistence type="predicted"/>
<evidence type="ECO:0000313" key="3">
    <source>
        <dbReference type="Proteomes" id="UP000799118"/>
    </source>
</evidence>
<evidence type="ECO:0000259" key="1">
    <source>
        <dbReference type="PROSITE" id="PS50181"/>
    </source>
</evidence>
<dbReference type="AlphaFoldDB" id="A0A6A4I4P3"/>
<feature type="domain" description="F-box" evidence="1">
    <location>
        <begin position="55"/>
        <end position="102"/>
    </location>
</feature>